<dbReference type="InterPro" id="IPR004655">
    <property type="entry name" value="FabH"/>
</dbReference>
<dbReference type="NCBIfam" id="NF006829">
    <property type="entry name" value="PRK09352.1"/>
    <property type="match status" value="1"/>
</dbReference>
<keyword evidence="3" id="KW-0963">Cytoplasm</keyword>
<dbReference type="PANTHER" id="PTHR34069">
    <property type="entry name" value="3-OXOACYL-[ACYL-CARRIER-PROTEIN] SYNTHASE 3"/>
    <property type="match status" value="1"/>
</dbReference>
<accession>A0ABU7Q7B1</accession>
<sequence length="362" mass="37791">MGPRTEAAIGIIGTGSYLPAETVSNHVVAERSGVTAEWIQAKTGIRSRRYAAGHEATSDLAAEAARAALATAGIAAGQLKWIVVATSTPDHPQPATACLVQQRIGARAAAAFDLNSVCSGFVFALVTAARLLSSAPDESVPYALVIGADVYSRIIDPTDRRTATLFGDGAGAFVLGPVRPGHGLIGAHLATDGERHDLIHVPAGGSREPASEKTVAEGRHYFRMNGRAVSDYVLSELPRAVRALLAAHDVESAGVDHFIPHQANGVLLRKALPDLGLPRARVHLTVAEHGNTSTASIPLALDHARRQGAFADGELLLLAGFGGGMSLGTALVRWQSGDACPEDTHSTAPAVHETTRRTQRHG</sequence>
<evidence type="ECO:0000259" key="12">
    <source>
        <dbReference type="Pfam" id="PF08545"/>
    </source>
</evidence>
<dbReference type="Pfam" id="PF08545">
    <property type="entry name" value="ACP_syn_III"/>
    <property type="match status" value="1"/>
</dbReference>
<dbReference type="InterPro" id="IPR013751">
    <property type="entry name" value="ACP_syn_III_N"/>
</dbReference>
<organism evidence="13 14">
    <name type="scientific">Streptomyces asiaticus subsp. ignotus</name>
    <dbReference type="NCBI Taxonomy" id="3098222"/>
    <lineage>
        <taxon>Bacteria</taxon>
        <taxon>Bacillati</taxon>
        <taxon>Actinomycetota</taxon>
        <taxon>Actinomycetes</taxon>
        <taxon>Kitasatosporales</taxon>
        <taxon>Streptomycetaceae</taxon>
        <taxon>Streptomyces</taxon>
        <taxon>Streptomyces violaceusniger group</taxon>
    </lineage>
</organism>
<reference evidence="13 14" key="1">
    <citation type="submission" date="2023-11" db="EMBL/GenBank/DDBJ databases">
        <title>30 novel species of actinomycetes from the DSMZ collection.</title>
        <authorList>
            <person name="Nouioui I."/>
        </authorList>
    </citation>
    <scope>NUCLEOTIDE SEQUENCE [LARGE SCALE GENOMIC DNA]</scope>
    <source>
        <strain evidence="13 14">DSM 41524</strain>
    </source>
</reference>
<evidence type="ECO:0000256" key="6">
    <source>
        <dbReference type="ARBA" id="ARBA00022832"/>
    </source>
</evidence>
<dbReference type="NCBIfam" id="TIGR00747">
    <property type="entry name" value="fabH"/>
    <property type="match status" value="1"/>
</dbReference>
<dbReference type="Pfam" id="PF08541">
    <property type="entry name" value="ACP_syn_III_C"/>
    <property type="match status" value="1"/>
</dbReference>
<dbReference type="Proteomes" id="UP001354709">
    <property type="component" value="Unassembled WGS sequence"/>
</dbReference>
<feature type="domain" description="Beta-ketoacyl-[acyl-carrier-protein] synthase III N-terminal" evidence="12">
    <location>
        <begin position="112"/>
        <end position="193"/>
    </location>
</feature>
<evidence type="ECO:0000256" key="5">
    <source>
        <dbReference type="ARBA" id="ARBA00022679"/>
    </source>
</evidence>
<dbReference type="InterPro" id="IPR013747">
    <property type="entry name" value="ACP_syn_III_C"/>
</dbReference>
<evidence type="ECO:0000313" key="14">
    <source>
        <dbReference type="Proteomes" id="UP001354709"/>
    </source>
</evidence>
<comment type="pathway">
    <text evidence="1">Lipid metabolism.</text>
</comment>
<dbReference type="Gene3D" id="3.40.47.10">
    <property type="match status" value="1"/>
</dbReference>
<keyword evidence="6" id="KW-0276">Fatty acid metabolism</keyword>
<keyword evidence="7" id="KW-0443">Lipid metabolism</keyword>
<keyword evidence="14" id="KW-1185">Reference proteome</keyword>
<evidence type="ECO:0000256" key="10">
    <source>
        <dbReference type="SAM" id="MobiDB-lite"/>
    </source>
</evidence>
<dbReference type="EC" id="2.3.1.180" evidence="13"/>
<evidence type="ECO:0000259" key="11">
    <source>
        <dbReference type="Pfam" id="PF08541"/>
    </source>
</evidence>
<dbReference type="EMBL" id="JAZBJO010000032">
    <property type="protein sequence ID" value="MEE4597191.1"/>
    <property type="molecule type" value="Genomic_DNA"/>
</dbReference>
<dbReference type="InterPro" id="IPR016039">
    <property type="entry name" value="Thiolase-like"/>
</dbReference>
<comment type="caution">
    <text evidence="13">The sequence shown here is derived from an EMBL/GenBank/DDBJ whole genome shotgun (WGS) entry which is preliminary data.</text>
</comment>
<comment type="similarity">
    <text evidence="2">Belongs to the thiolase-like superfamily. FabH family.</text>
</comment>
<dbReference type="SUPFAM" id="SSF53901">
    <property type="entry name" value="Thiolase-like"/>
    <property type="match status" value="1"/>
</dbReference>
<keyword evidence="9 13" id="KW-0012">Acyltransferase</keyword>
<dbReference type="CDD" id="cd00830">
    <property type="entry name" value="KAS_III"/>
    <property type="match status" value="1"/>
</dbReference>
<dbReference type="GO" id="GO:0033818">
    <property type="term" value="F:beta-ketoacyl-acyl-carrier-protein synthase III activity"/>
    <property type="evidence" value="ECO:0007669"/>
    <property type="project" value="UniProtKB-EC"/>
</dbReference>
<keyword evidence="4" id="KW-0444">Lipid biosynthesis</keyword>
<evidence type="ECO:0000256" key="1">
    <source>
        <dbReference type="ARBA" id="ARBA00005189"/>
    </source>
</evidence>
<evidence type="ECO:0000256" key="8">
    <source>
        <dbReference type="ARBA" id="ARBA00023160"/>
    </source>
</evidence>
<name>A0ABU7Q7B1_9ACTN</name>
<feature type="domain" description="Beta-ketoacyl-[acyl-carrier-protein] synthase III C-terminal" evidence="11">
    <location>
        <begin position="245"/>
        <end position="334"/>
    </location>
</feature>
<dbReference type="RefSeq" id="WP_330813884.1">
    <property type="nucleotide sequence ID" value="NZ_JAZBJO010000032.1"/>
</dbReference>
<evidence type="ECO:0000256" key="7">
    <source>
        <dbReference type="ARBA" id="ARBA00023098"/>
    </source>
</evidence>
<gene>
    <name evidence="13" type="ORF">V2J94_35780</name>
</gene>
<evidence type="ECO:0000256" key="4">
    <source>
        <dbReference type="ARBA" id="ARBA00022516"/>
    </source>
</evidence>
<protein>
    <submittedName>
        <fullName evidence="13">Beta-ketoacyl-ACP synthase 3</fullName>
        <ecNumber evidence="13">2.3.1.180</ecNumber>
    </submittedName>
</protein>
<dbReference type="PANTHER" id="PTHR34069:SF2">
    <property type="entry name" value="BETA-KETOACYL-[ACYL-CARRIER-PROTEIN] SYNTHASE III"/>
    <property type="match status" value="1"/>
</dbReference>
<evidence type="ECO:0000256" key="9">
    <source>
        <dbReference type="ARBA" id="ARBA00023315"/>
    </source>
</evidence>
<proteinExistence type="inferred from homology"/>
<keyword evidence="5 13" id="KW-0808">Transferase</keyword>
<evidence type="ECO:0000256" key="2">
    <source>
        <dbReference type="ARBA" id="ARBA00008642"/>
    </source>
</evidence>
<keyword evidence="8" id="KW-0275">Fatty acid biosynthesis</keyword>
<feature type="region of interest" description="Disordered" evidence="10">
    <location>
        <begin position="338"/>
        <end position="362"/>
    </location>
</feature>
<evidence type="ECO:0000256" key="3">
    <source>
        <dbReference type="ARBA" id="ARBA00022490"/>
    </source>
</evidence>
<evidence type="ECO:0000313" key="13">
    <source>
        <dbReference type="EMBL" id="MEE4597191.1"/>
    </source>
</evidence>